<evidence type="ECO:0000259" key="3">
    <source>
        <dbReference type="Pfam" id="PF03061"/>
    </source>
</evidence>
<dbReference type="AlphaFoldDB" id="A0A8J7WQA5"/>
<accession>A0A8J7WQA5</accession>
<organism evidence="4 5">
    <name type="scientific">Actinocrinis puniceicyclus</name>
    <dbReference type="NCBI Taxonomy" id="977794"/>
    <lineage>
        <taxon>Bacteria</taxon>
        <taxon>Bacillati</taxon>
        <taxon>Actinomycetota</taxon>
        <taxon>Actinomycetes</taxon>
        <taxon>Catenulisporales</taxon>
        <taxon>Actinospicaceae</taxon>
        <taxon>Actinocrinis</taxon>
    </lineage>
</organism>
<dbReference type="GO" id="GO:0016289">
    <property type="term" value="F:acyl-CoA hydrolase activity"/>
    <property type="evidence" value="ECO:0007669"/>
    <property type="project" value="UniProtKB-ARBA"/>
</dbReference>
<comment type="caution">
    <text evidence="4">The sequence shown here is derived from an EMBL/GenBank/DDBJ whole genome shotgun (WGS) entry which is preliminary data.</text>
</comment>
<feature type="region of interest" description="Disordered" evidence="2">
    <location>
        <begin position="148"/>
        <end position="173"/>
    </location>
</feature>
<dbReference type="CDD" id="cd03443">
    <property type="entry name" value="PaaI_thioesterase"/>
    <property type="match status" value="1"/>
</dbReference>
<feature type="compositionally biased region" description="Basic and acidic residues" evidence="2">
    <location>
        <begin position="155"/>
        <end position="173"/>
    </location>
</feature>
<dbReference type="InterPro" id="IPR006683">
    <property type="entry name" value="Thioestr_dom"/>
</dbReference>
<name>A0A8J7WQA5_9ACTN</name>
<dbReference type="EMBL" id="JAGSXH010000061">
    <property type="protein sequence ID" value="MBS2964835.1"/>
    <property type="molecule type" value="Genomic_DNA"/>
</dbReference>
<dbReference type="InterPro" id="IPR003736">
    <property type="entry name" value="PAAI_dom"/>
</dbReference>
<evidence type="ECO:0000313" key="4">
    <source>
        <dbReference type="EMBL" id="MBS2964835.1"/>
    </source>
</evidence>
<dbReference type="Proteomes" id="UP000677913">
    <property type="component" value="Unassembled WGS sequence"/>
</dbReference>
<evidence type="ECO:0000256" key="2">
    <source>
        <dbReference type="SAM" id="MobiDB-lite"/>
    </source>
</evidence>
<proteinExistence type="predicted"/>
<protein>
    <submittedName>
        <fullName evidence="4">PaaI family thioesterase</fullName>
    </submittedName>
</protein>
<evidence type="ECO:0000313" key="5">
    <source>
        <dbReference type="Proteomes" id="UP000677913"/>
    </source>
</evidence>
<feature type="domain" description="Thioesterase" evidence="3">
    <location>
        <begin position="53"/>
        <end position="128"/>
    </location>
</feature>
<evidence type="ECO:0000256" key="1">
    <source>
        <dbReference type="ARBA" id="ARBA00022801"/>
    </source>
</evidence>
<reference evidence="4" key="1">
    <citation type="submission" date="2021-04" db="EMBL/GenBank/DDBJ databases">
        <title>Genome based classification of Actinospica acidithermotolerans sp. nov., an actinobacterium isolated from an Indonesian hot spring.</title>
        <authorList>
            <person name="Kusuma A.B."/>
            <person name="Putra K.E."/>
            <person name="Nafisah S."/>
            <person name="Loh J."/>
            <person name="Nouioui I."/>
            <person name="Goodfellow M."/>
        </authorList>
    </citation>
    <scope>NUCLEOTIDE SEQUENCE</scope>
    <source>
        <strain evidence="4">DSM 45618</strain>
    </source>
</reference>
<dbReference type="InterPro" id="IPR029069">
    <property type="entry name" value="HotDog_dom_sf"/>
</dbReference>
<gene>
    <name evidence="4" type="ORF">KGA66_17390</name>
</gene>
<dbReference type="SUPFAM" id="SSF54637">
    <property type="entry name" value="Thioesterase/thiol ester dehydrase-isomerase"/>
    <property type="match status" value="1"/>
</dbReference>
<keyword evidence="1" id="KW-0378">Hydrolase</keyword>
<dbReference type="Gene3D" id="3.10.129.10">
    <property type="entry name" value="Hotdog Thioesterase"/>
    <property type="match status" value="1"/>
</dbReference>
<dbReference type="Pfam" id="PF03061">
    <property type="entry name" value="4HBT"/>
    <property type="match status" value="1"/>
</dbReference>
<sequence length="173" mass="18417">MGTATAPSHFEKLTRCCMACRISRFLDKTITIEKAGVARVAIPFPADLTQNSNFLHAAVLFEVGDTAGFMAANSMEETYSVLTVDYYINLMRPVQQEGISATATVVNAGKTLYVARSDIYSDSGKLVAAGQGTYMVSKIPLAELEGYEDDAGTQRADEGAADGADRDRAGADA</sequence>
<keyword evidence="5" id="KW-1185">Reference proteome</keyword>
<dbReference type="RefSeq" id="WP_211469195.1">
    <property type="nucleotide sequence ID" value="NZ_JAGSXH010000061.1"/>
</dbReference>
<dbReference type="NCBIfam" id="TIGR00369">
    <property type="entry name" value="unchar_dom_1"/>
    <property type="match status" value="1"/>
</dbReference>